<keyword evidence="3" id="KW-1185">Reference proteome</keyword>
<reference evidence="4" key="2">
    <citation type="submission" date="2025-08" db="UniProtKB">
        <authorList>
            <consortium name="RefSeq"/>
        </authorList>
    </citation>
    <scope>IDENTIFICATION</scope>
    <source>
        <tissue evidence="4">Blood</tissue>
    </source>
</reference>
<dbReference type="PANTHER" id="PTHR23171:SF17">
    <property type="entry name" value="TUFTELIN"/>
    <property type="match status" value="1"/>
</dbReference>
<dbReference type="CTD" id="100005886"/>
<feature type="coiled-coil region" evidence="1">
    <location>
        <begin position="138"/>
        <end position="310"/>
    </location>
</feature>
<sequence length="357" mass="41665">MEVSESRRAEQEVNRTEKETHVQTISKKYPDVWSEDICKLTVHDYNQNLVTETLKDISNKPAVICGKQWQIRPDSSTLLGEKIEVIKVYLERGKQEKEQQSVAMLTDEVSQIQEVRYCLKTLREQMAARHNNNKEQECVRLREMTKRLYAELQEAEKRHQEDRETLQAENRECLRCLEEQNEHLRQARGEAEGQGQRIEELQMILGNLKLENASLHDEIAAGEAELRELRALKDGEDGKRCKQLEKEQAILKEKIHHLDDMLKSQQRKVRHMIEQLQNSRTMLEERDRLIGDLEEKVAFLEAENTEMRYQIECGLGDQTPSCFQSEKEAQIVYSKPLTPISPGNKSLPFIKVIEIKS</sequence>
<reference evidence="3" key="1">
    <citation type="journal article" date="2016" name="Nat. Commun.">
        <title>The channel catfish genome sequence provides insights into the evolution of scale formation in teleosts.</title>
        <authorList>
            <person name="Liu Z."/>
            <person name="Liu S."/>
            <person name="Yao J."/>
            <person name="Bao L."/>
            <person name="Zhang J."/>
            <person name="Li Y."/>
            <person name="Jiang C."/>
            <person name="Sun L."/>
            <person name="Wang R."/>
            <person name="Zhang Y."/>
            <person name="Zhou T."/>
            <person name="Zeng Q."/>
            <person name="Fu Q."/>
            <person name="Gao S."/>
            <person name="Li N."/>
            <person name="Koren S."/>
            <person name="Jiang Y."/>
            <person name="Zimin A."/>
            <person name="Xu P."/>
            <person name="Phillippy A.M."/>
            <person name="Geng X."/>
            <person name="Song L."/>
            <person name="Sun F."/>
            <person name="Li C."/>
            <person name="Wang X."/>
            <person name="Chen A."/>
            <person name="Jin Y."/>
            <person name="Yuan Z."/>
            <person name="Yang Y."/>
            <person name="Tan S."/>
            <person name="Peatman E."/>
            <person name="Lu J."/>
            <person name="Qin Z."/>
            <person name="Dunham R."/>
            <person name="Li Z."/>
            <person name="Sonstegard T."/>
            <person name="Feng J."/>
            <person name="Danzmann R.G."/>
            <person name="Schroeder S."/>
            <person name="Scheffler B."/>
            <person name="Duke M.V."/>
            <person name="Ballard L."/>
            <person name="Kucuktas H."/>
            <person name="Kaltenboeck L."/>
            <person name="Liu H."/>
            <person name="Armbruster J."/>
            <person name="Xie Y."/>
            <person name="Kirby M.L."/>
            <person name="Tian Y."/>
            <person name="Flanagan M.E."/>
            <person name="Mu W."/>
            <person name="Waldbieser G.C."/>
        </authorList>
    </citation>
    <scope>NUCLEOTIDE SEQUENCE [LARGE SCALE GENOMIC DNA]</scope>
    <source>
        <strain evidence="3">SDA103</strain>
    </source>
</reference>
<feature type="region of interest" description="Disordered" evidence="2">
    <location>
        <begin position="1"/>
        <end position="21"/>
    </location>
</feature>
<keyword evidence="1" id="KW-0175">Coiled coil</keyword>
<dbReference type="GO" id="GO:0035556">
    <property type="term" value="P:intracellular signal transduction"/>
    <property type="evidence" value="ECO:0007669"/>
    <property type="project" value="TreeGrafter"/>
</dbReference>
<dbReference type="PANTHER" id="PTHR23171">
    <property type="entry name" value="GDOWN1"/>
    <property type="match status" value="1"/>
</dbReference>
<dbReference type="Proteomes" id="UP000221080">
    <property type="component" value="Chromosome 12"/>
</dbReference>
<evidence type="ECO:0000256" key="2">
    <source>
        <dbReference type="SAM" id="MobiDB-lite"/>
    </source>
</evidence>
<protein>
    <submittedName>
        <fullName evidence="4">Tuftelin 1b isoform X3</fullName>
    </submittedName>
</protein>
<evidence type="ECO:0000313" key="4">
    <source>
        <dbReference type="RefSeq" id="XP_017336675.1"/>
    </source>
</evidence>
<evidence type="ECO:0000313" key="3">
    <source>
        <dbReference type="Proteomes" id="UP000221080"/>
    </source>
</evidence>
<accession>A0A2D0S389</accession>
<evidence type="ECO:0000256" key="1">
    <source>
        <dbReference type="SAM" id="Coils"/>
    </source>
</evidence>
<gene>
    <name evidence="4" type="primary">tuft1b</name>
</gene>
<organism evidence="3 4">
    <name type="scientific">Ictalurus punctatus</name>
    <name type="common">Channel catfish</name>
    <name type="synonym">Silurus punctatus</name>
    <dbReference type="NCBI Taxonomy" id="7998"/>
    <lineage>
        <taxon>Eukaryota</taxon>
        <taxon>Metazoa</taxon>
        <taxon>Chordata</taxon>
        <taxon>Craniata</taxon>
        <taxon>Vertebrata</taxon>
        <taxon>Euteleostomi</taxon>
        <taxon>Actinopterygii</taxon>
        <taxon>Neopterygii</taxon>
        <taxon>Teleostei</taxon>
        <taxon>Ostariophysi</taxon>
        <taxon>Siluriformes</taxon>
        <taxon>Ictaluridae</taxon>
        <taxon>Ictalurus</taxon>
    </lineage>
</organism>
<dbReference type="InterPro" id="IPR051375">
    <property type="entry name" value="Tuftelin_GRINL1A/MYZAP/CCD68"/>
</dbReference>
<dbReference type="AlphaFoldDB" id="A0A2D0S389"/>
<name>A0A2D0S389_ICTPU</name>
<dbReference type="RefSeq" id="XP_017336675.1">
    <property type="nucleotide sequence ID" value="XM_017481186.3"/>
</dbReference>
<dbReference type="GeneID" id="108272645"/>
<dbReference type="OrthoDB" id="8944635at2759"/>
<proteinExistence type="predicted"/>